<dbReference type="InterPro" id="IPR029044">
    <property type="entry name" value="Nucleotide-diphossugar_trans"/>
</dbReference>
<accession>A0A847D0N8</accession>
<sequence>MKIGIIIVNYNGKHLLEKNLQSVVDTDYENSEIIVVDNASVDGSIEYLRKNFPTVKIVESKDNLGFGRGNNLGVKEYPNFDAYLFLNNDVSVPKDWLGKLVVTLQEKNDAGAVGPKILYSKEKLGNDRRIINSAGIYVDKHFMPYDRYDKENDNTKCTIVEEVDAIMGGAFLIRRDVFEKTGGFNPKMFLYYEDIDLSLRIRDLGYKIYYNGNAEVYHDHMASSKKLGMRKRNIMNMQNRFRSIKSRKGFWVAIRETIWYLFNWTLWKMIYSKKFTLKEFLQDR</sequence>
<dbReference type="AlphaFoldDB" id="A0A847D0N8"/>
<comment type="caution">
    <text evidence="2">The sequence shown here is derived from an EMBL/GenBank/DDBJ whole genome shotgun (WGS) entry which is preliminary data.</text>
</comment>
<dbReference type="PANTHER" id="PTHR43179">
    <property type="entry name" value="RHAMNOSYLTRANSFERASE WBBL"/>
    <property type="match status" value="1"/>
</dbReference>
<dbReference type="GO" id="GO:0016740">
    <property type="term" value="F:transferase activity"/>
    <property type="evidence" value="ECO:0007669"/>
    <property type="project" value="UniProtKB-KW"/>
</dbReference>
<dbReference type="Pfam" id="PF00535">
    <property type="entry name" value="Glycos_transf_2"/>
    <property type="match status" value="1"/>
</dbReference>
<evidence type="ECO:0000259" key="1">
    <source>
        <dbReference type="Pfam" id="PF00535"/>
    </source>
</evidence>
<dbReference type="SUPFAM" id="SSF53448">
    <property type="entry name" value="Nucleotide-diphospho-sugar transferases"/>
    <property type="match status" value="1"/>
</dbReference>
<protein>
    <submittedName>
        <fullName evidence="2">Glycosyltransferase family 2 protein</fullName>
    </submittedName>
</protein>
<dbReference type="Proteomes" id="UP000545876">
    <property type="component" value="Unassembled WGS sequence"/>
</dbReference>
<dbReference type="EMBL" id="JAAZBX010000004">
    <property type="protein sequence ID" value="NLD25284.1"/>
    <property type="molecule type" value="Genomic_DNA"/>
</dbReference>
<reference evidence="2 3" key="1">
    <citation type="journal article" date="2020" name="Biotechnol. Biofuels">
        <title>New insights from the biogas microbiome by comprehensive genome-resolved metagenomics of nearly 1600 species originating from multiple anaerobic digesters.</title>
        <authorList>
            <person name="Campanaro S."/>
            <person name="Treu L."/>
            <person name="Rodriguez-R L.M."/>
            <person name="Kovalovszki A."/>
            <person name="Ziels R.M."/>
            <person name="Maus I."/>
            <person name="Zhu X."/>
            <person name="Kougias P.G."/>
            <person name="Basile A."/>
            <person name="Luo G."/>
            <person name="Schluter A."/>
            <person name="Konstantinidis K.T."/>
            <person name="Angelidaki I."/>
        </authorList>
    </citation>
    <scope>NUCLEOTIDE SEQUENCE [LARGE SCALE GENOMIC DNA]</scope>
    <source>
        <strain evidence="2">AS06rmzACSIP_65</strain>
    </source>
</reference>
<dbReference type="CDD" id="cd04186">
    <property type="entry name" value="GT_2_like_c"/>
    <property type="match status" value="1"/>
</dbReference>
<gene>
    <name evidence="2" type="ORF">GX656_01425</name>
</gene>
<name>A0A847D0N8_9BACT</name>
<dbReference type="Gene3D" id="3.90.550.10">
    <property type="entry name" value="Spore Coat Polysaccharide Biosynthesis Protein SpsA, Chain A"/>
    <property type="match status" value="1"/>
</dbReference>
<dbReference type="InterPro" id="IPR001173">
    <property type="entry name" value="Glyco_trans_2-like"/>
</dbReference>
<evidence type="ECO:0000313" key="2">
    <source>
        <dbReference type="EMBL" id="NLD25284.1"/>
    </source>
</evidence>
<feature type="domain" description="Glycosyltransferase 2-like" evidence="1">
    <location>
        <begin position="5"/>
        <end position="181"/>
    </location>
</feature>
<keyword evidence="2" id="KW-0808">Transferase</keyword>
<proteinExistence type="predicted"/>
<dbReference type="PANTHER" id="PTHR43179:SF7">
    <property type="entry name" value="RHAMNOSYLTRANSFERASE WBBL"/>
    <property type="match status" value="1"/>
</dbReference>
<evidence type="ECO:0000313" key="3">
    <source>
        <dbReference type="Proteomes" id="UP000545876"/>
    </source>
</evidence>
<organism evidence="2 3">
    <name type="scientific">Candidatus Dojkabacteria bacterium</name>
    <dbReference type="NCBI Taxonomy" id="2099670"/>
    <lineage>
        <taxon>Bacteria</taxon>
        <taxon>Candidatus Dojkabacteria</taxon>
    </lineage>
</organism>